<dbReference type="Gene3D" id="1.10.260.40">
    <property type="entry name" value="lambda repressor-like DNA-binding domains"/>
    <property type="match status" value="1"/>
</dbReference>
<keyword evidence="4" id="KW-1185">Reference proteome</keyword>
<dbReference type="InterPro" id="IPR001387">
    <property type="entry name" value="Cro/C1-type_HTH"/>
</dbReference>
<organism evidence="3 4">
    <name type="scientific">Salana multivorans</name>
    <dbReference type="NCBI Taxonomy" id="120377"/>
    <lineage>
        <taxon>Bacteria</taxon>
        <taxon>Bacillati</taxon>
        <taxon>Actinomycetota</taxon>
        <taxon>Actinomycetes</taxon>
        <taxon>Micrococcales</taxon>
        <taxon>Beutenbergiaceae</taxon>
        <taxon>Salana</taxon>
    </lineage>
</organism>
<dbReference type="GO" id="GO:0005829">
    <property type="term" value="C:cytosol"/>
    <property type="evidence" value="ECO:0007669"/>
    <property type="project" value="TreeGrafter"/>
</dbReference>
<dbReference type="SMART" id="SM00530">
    <property type="entry name" value="HTH_XRE"/>
    <property type="match status" value="1"/>
</dbReference>
<dbReference type="InterPro" id="IPR014710">
    <property type="entry name" value="RmlC-like_jellyroll"/>
</dbReference>
<evidence type="ECO:0000313" key="4">
    <source>
        <dbReference type="Proteomes" id="UP000275356"/>
    </source>
</evidence>
<sequence length="188" mass="20131">MGNGTAAVARNVQRLRADRGLTLAVLAERSGVAKGTISELERGRGNPTVETLFALAYALDATLADLVEEEPPAGVQIVRAAERPPIPGQPLDARLLQRSRHTHVAVETYDFSLHANSDHHAKAHRPGTREHAYVLSGEADVGPESAHVRLGPGDYANYPADVPHVYRSAEGAQLFLIMLVPTTTPPSP</sequence>
<dbReference type="CDD" id="cd02209">
    <property type="entry name" value="cupin_XRE_C"/>
    <property type="match status" value="1"/>
</dbReference>
<dbReference type="PROSITE" id="PS50943">
    <property type="entry name" value="HTH_CROC1"/>
    <property type="match status" value="1"/>
</dbReference>
<gene>
    <name evidence="3" type="ORF">EDD28_0476</name>
</gene>
<evidence type="ECO:0000256" key="1">
    <source>
        <dbReference type="ARBA" id="ARBA00023125"/>
    </source>
</evidence>
<name>A0A3N2D802_9MICO</name>
<dbReference type="InterPro" id="IPR010982">
    <property type="entry name" value="Lambda_DNA-bd_dom_sf"/>
</dbReference>
<dbReference type="InterPro" id="IPR013096">
    <property type="entry name" value="Cupin_2"/>
</dbReference>
<proteinExistence type="predicted"/>
<accession>A0A3N2D802</accession>
<dbReference type="Pfam" id="PF01381">
    <property type="entry name" value="HTH_3"/>
    <property type="match status" value="1"/>
</dbReference>
<dbReference type="InterPro" id="IPR011051">
    <property type="entry name" value="RmlC_Cupin_sf"/>
</dbReference>
<dbReference type="InterPro" id="IPR050807">
    <property type="entry name" value="TransReg_Diox_bact_type"/>
</dbReference>
<dbReference type="EMBL" id="RKHQ01000001">
    <property type="protein sequence ID" value="ROR95909.1"/>
    <property type="molecule type" value="Genomic_DNA"/>
</dbReference>
<evidence type="ECO:0000259" key="2">
    <source>
        <dbReference type="PROSITE" id="PS50943"/>
    </source>
</evidence>
<evidence type="ECO:0000313" key="3">
    <source>
        <dbReference type="EMBL" id="ROR95909.1"/>
    </source>
</evidence>
<dbReference type="GO" id="GO:0003677">
    <property type="term" value="F:DNA binding"/>
    <property type="evidence" value="ECO:0007669"/>
    <property type="project" value="UniProtKB-KW"/>
</dbReference>
<dbReference type="GO" id="GO:0003700">
    <property type="term" value="F:DNA-binding transcription factor activity"/>
    <property type="evidence" value="ECO:0007669"/>
    <property type="project" value="TreeGrafter"/>
</dbReference>
<keyword evidence="1" id="KW-0238">DNA-binding</keyword>
<dbReference type="Proteomes" id="UP000275356">
    <property type="component" value="Unassembled WGS sequence"/>
</dbReference>
<reference evidence="3 4" key="1">
    <citation type="submission" date="2018-11" db="EMBL/GenBank/DDBJ databases">
        <title>Sequencing the genomes of 1000 actinobacteria strains.</title>
        <authorList>
            <person name="Klenk H.-P."/>
        </authorList>
    </citation>
    <scope>NUCLEOTIDE SEQUENCE [LARGE SCALE GENOMIC DNA]</scope>
    <source>
        <strain evidence="3 4">DSM 13521</strain>
    </source>
</reference>
<dbReference type="Gene3D" id="2.60.120.10">
    <property type="entry name" value="Jelly Rolls"/>
    <property type="match status" value="1"/>
</dbReference>
<dbReference type="AlphaFoldDB" id="A0A3N2D802"/>
<dbReference type="CDD" id="cd00093">
    <property type="entry name" value="HTH_XRE"/>
    <property type="match status" value="1"/>
</dbReference>
<dbReference type="SUPFAM" id="SSF47413">
    <property type="entry name" value="lambda repressor-like DNA-binding domains"/>
    <property type="match status" value="1"/>
</dbReference>
<protein>
    <submittedName>
        <fullName evidence="3">XRE family transcriptional regulator</fullName>
    </submittedName>
</protein>
<feature type="domain" description="HTH cro/C1-type" evidence="2">
    <location>
        <begin position="12"/>
        <end position="66"/>
    </location>
</feature>
<comment type="caution">
    <text evidence="3">The sequence shown here is derived from an EMBL/GenBank/DDBJ whole genome shotgun (WGS) entry which is preliminary data.</text>
</comment>
<dbReference type="PANTHER" id="PTHR46797">
    <property type="entry name" value="HTH-TYPE TRANSCRIPTIONAL REGULATOR"/>
    <property type="match status" value="1"/>
</dbReference>
<dbReference type="PANTHER" id="PTHR46797:SF1">
    <property type="entry name" value="METHYLPHOSPHONATE SYNTHASE"/>
    <property type="match status" value="1"/>
</dbReference>
<dbReference type="SUPFAM" id="SSF51182">
    <property type="entry name" value="RmlC-like cupins"/>
    <property type="match status" value="1"/>
</dbReference>
<dbReference type="Pfam" id="PF07883">
    <property type="entry name" value="Cupin_2"/>
    <property type="match status" value="1"/>
</dbReference>